<dbReference type="Gene3D" id="3.30.565.10">
    <property type="entry name" value="Histidine kinase-like ATPase, C-terminal domain"/>
    <property type="match status" value="1"/>
</dbReference>
<dbReference type="SUPFAM" id="SSF55781">
    <property type="entry name" value="GAF domain-like"/>
    <property type="match status" value="1"/>
</dbReference>
<dbReference type="InterPro" id="IPR001789">
    <property type="entry name" value="Sig_transdc_resp-reg_receiver"/>
</dbReference>
<dbReference type="InterPro" id="IPR003018">
    <property type="entry name" value="GAF"/>
</dbReference>
<evidence type="ECO:0000256" key="16">
    <source>
        <dbReference type="ARBA" id="ARBA00068150"/>
    </source>
</evidence>
<evidence type="ECO:0000256" key="4">
    <source>
        <dbReference type="ARBA" id="ARBA00012438"/>
    </source>
</evidence>
<dbReference type="SUPFAM" id="SSF47226">
    <property type="entry name" value="Histidine-containing phosphotransfer domain, HPT domain"/>
    <property type="match status" value="1"/>
</dbReference>
<comment type="caution">
    <text evidence="26">The sequence shown here is derived from an EMBL/GenBank/DDBJ whole genome shotgun (WGS) entry which is preliminary data.</text>
</comment>
<feature type="domain" description="Response regulatory" evidence="23">
    <location>
        <begin position="908"/>
        <end position="1024"/>
    </location>
</feature>
<feature type="modified residue" description="4-aspartylphosphate" evidence="19">
    <location>
        <position position="1100"/>
    </location>
</feature>
<evidence type="ECO:0000256" key="8">
    <source>
        <dbReference type="ARBA" id="ARBA00022692"/>
    </source>
</evidence>
<feature type="transmembrane region" description="Helical" evidence="21">
    <location>
        <begin position="349"/>
        <end position="369"/>
    </location>
</feature>
<dbReference type="SMART" id="SM00304">
    <property type="entry name" value="HAMP"/>
    <property type="match status" value="1"/>
</dbReference>
<dbReference type="SMART" id="SM00387">
    <property type="entry name" value="HATPase_c"/>
    <property type="match status" value="1"/>
</dbReference>
<dbReference type="InterPro" id="IPR036641">
    <property type="entry name" value="HPT_dom_sf"/>
</dbReference>
<evidence type="ECO:0000256" key="17">
    <source>
        <dbReference type="ARBA" id="ARBA00074306"/>
    </source>
</evidence>
<dbReference type="SMART" id="SM00065">
    <property type="entry name" value="GAF"/>
    <property type="match status" value="1"/>
</dbReference>
<keyword evidence="27" id="KW-1185">Reference proteome</keyword>
<comment type="subcellular location">
    <subcellularLocation>
        <location evidence="2">Cell membrane</location>
        <topology evidence="2">Multi-pass membrane protein</topology>
    </subcellularLocation>
</comment>
<evidence type="ECO:0000256" key="9">
    <source>
        <dbReference type="ARBA" id="ARBA00022741"/>
    </source>
</evidence>
<proteinExistence type="inferred from homology"/>
<evidence type="ECO:0000259" key="22">
    <source>
        <dbReference type="PROSITE" id="PS50109"/>
    </source>
</evidence>
<dbReference type="PANTHER" id="PTHR45339">
    <property type="entry name" value="HYBRID SIGNAL TRANSDUCTION HISTIDINE KINASE J"/>
    <property type="match status" value="1"/>
</dbReference>
<feature type="domain" description="Histidine kinase" evidence="22">
    <location>
        <begin position="647"/>
        <end position="888"/>
    </location>
</feature>
<feature type="modified residue" description="4-aspartylphosphate" evidence="19">
    <location>
        <position position="958"/>
    </location>
</feature>
<keyword evidence="11" id="KW-0067">ATP-binding</keyword>
<dbReference type="GO" id="GO:0005524">
    <property type="term" value="F:ATP binding"/>
    <property type="evidence" value="ECO:0007669"/>
    <property type="project" value="UniProtKB-KW"/>
</dbReference>
<feature type="domain" description="HPt" evidence="25">
    <location>
        <begin position="1239"/>
        <end position="1332"/>
    </location>
</feature>
<dbReference type="CDD" id="cd00082">
    <property type="entry name" value="HisKA"/>
    <property type="match status" value="1"/>
</dbReference>
<keyword evidence="5" id="KW-1003">Cell membrane</keyword>
<comment type="similarity">
    <text evidence="3">In the N-terminal section; belongs to the phytochrome family.</text>
</comment>
<evidence type="ECO:0000256" key="6">
    <source>
        <dbReference type="ARBA" id="ARBA00022553"/>
    </source>
</evidence>
<dbReference type="SUPFAM" id="SSF52172">
    <property type="entry name" value="CheY-like"/>
    <property type="match status" value="2"/>
</dbReference>
<evidence type="ECO:0000259" key="25">
    <source>
        <dbReference type="PROSITE" id="PS50894"/>
    </source>
</evidence>
<evidence type="ECO:0000256" key="21">
    <source>
        <dbReference type="SAM" id="Phobius"/>
    </source>
</evidence>
<dbReference type="EC" id="2.7.13.3" evidence="4"/>
<dbReference type="InterPro" id="IPR003594">
    <property type="entry name" value="HATPase_dom"/>
</dbReference>
<evidence type="ECO:0000313" key="27">
    <source>
        <dbReference type="Proteomes" id="UP000262477"/>
    </source>
</evidence>
<evidence type="ECO:0000256" key="5">
    <source>
        <dbReference type="ARBA" id="ARBA00022475"/>
    </source>
</evidence>
<dbReference type="CDD" id="cd16922">
    <property type="entry name" value="HATPase_EvgS-ArcB-TorS-like"/>
    <property type="match status" value="1"/>
</dbReference>
<dbReference type="OrthoDB" id="340764at2"/>
<dbReference type="PROSITE" id="PS50894">
    <property type="entry name" value="HPT"/>
    <property type="match status" value="1"/>
</dbReference>
<dbReference type="PROSITE" id="PS50885">
    <property type="entry name" value="HAMP"/>
    <property type="match status" value="1"/>
</dbReference>
<dbReference type="Gene3D" id="6.10.340.10">
    <property type="match status" value="1"/>
</dbReference>
<dbReference type="SMART" id="SM00448">
    <property type="entry name" value="REC"/>
    <property type="match status" value="2"/>
</dbReference>
<evidence type="ECO:0000256" key="12">
    <source>
        <dbReference type="ARBA" id="ARBA00022989"/>
    </source>
</evidence>
<keyword evidence="14 21" id="KW-0472">Membrane</keyword>
<dbReference type="PROSITE" id="PS50110">
    <property type="entry name" value="RESPONSE_REGULATORY"/>
    <property type="match status" value="2"/>
</dbReference>
<dbReference type="InterPro" id="IPR005467">
    <property type="entry name" value="His_kinase_dom"/>
</dbReference>
<dbReference type="FunFam" id="3.30.565.10:FF:000010">
    <property type="entry name" value="Sensor histidine kinase RcsC"/>
    <property type="match status" value="1"/>
</dbReference>
<evidence type="ECO:0000313" key="26">
    <source>
        <dbReference type="EMBL" id="REK90746.1"/>
    </source>
</evidence>
<name>A0A371Q7Q9_STRIH</name>
<dbReference type="Gene3D" id="3.30.450.40">
    <property type="match status" value="1"/>
</dbReference>
<accession>A0A371Q7Q9</accession>
<feature type="region of interest" description="Disordered" evidence="20">
    <location>
        <begin position="1"/>
        <end position="23"/>
    </location>
</feature>
<keyword evidence="13" id="KW-0902">Two-component regulatory system</keyword>
<feature type="region of interest" description="Disordered" evidence="20">
    <location>
        <begin position="1166"/>
        <end position="1223"/>
    </location>
</feature>
<dbReference type="InterPro" id="IPR004358">
    <property type="entry name" value="Sig_transdc_His_kin-like_C"/>
</dbReference>
<dbReference type="RefSeq" id="WP_128505120.1">
    <property type="nucleotide sequence ID" value="NZ_QUAC01000057.1"/>
</dbReference>
<dbReference type="GO" id="GO:0000155">
    <property type="term" value="F:phosphorelay sensor kinase activity"/>
    <property type="evidence" value="ECO:0007669"/>
    <property type="project" value="InterPro"/>
</dbReference>
<feature type="compositionally biased region" description="Low complexity" evidence="20">
    <location>
        <begin position="486"/>
        <end position="497"/>
    </location>
</feature>
<evidence type="ECO:0000256" key="7">
    <source>
        <dbReference type="ARBA" id="ARBA00022679"/>
    </source>
</evidence>
<sequence length="1340" mass="145831">MSAVPDAKPPPAPDGPQGGARSSRRMRFAPRIWHKLLALCIALMIPLGVATFSLVDQQNSKIDFARTELGGVQYLRPLSALVQDVSDRRALLHREITGESVPRSRIAAADRAVSADFTALMQVDRRLRKPLRTTVPDLSAKGKSRLAPAALRHDWARLASAPSYVRADVPRYTRLIGNLLALGSYVGDTSKLILDPDLDTYYTMAGLLLREPQMMNQLYQMAERGDSILAQGDRSTGNRVRIAYDTTVLNQNLLQLNSDLNRAFGATSHTGLRPAIQPLLAKATSSVRKVTGTANRQFTTSDRSALPRAAWQAQAAGAIRANSHLWKALFDQEDHMLNARLDNLHDRNLRVLAGIAAVLAVITVVAALLSRRITGNVAAVAHAAQALAAGDLTRRATVRSRDEVGTMATAFNVMAGRLQESYSAVEEEVRQRTAELNQKTESLSLLQHVAAAANEADSWEDAVQTVLDLVCRHMGWPVGHVHLVESTSGSGSRTGRPTPDPEFTTSPIRHVEEQNLRVPLHDIAAAAGLYEPKGLPATVRATGRPAWIRDITAGSAGPRPTPLGVAESAGVRGRIAVPVVIGKDVAAVLDFLTPEAMEPNDALLRLMLNVSTQLGRVLERSRAAAELQASKEAAEVATQAKSAFLATMSHEIRTPMNAVIGMTEILLDTPLNAEQAEFAHVIQNSGNSLLTIINDILDFSKFEAGKFDLRLEPLQLRQCVESAFDFVTPMAAEKPDLDLAYIIDPELPEEIIGDIDRLRQILINLLNNAVKFTETGEVVLRVALAEAKSGSFPEPPETLHPPASEDTDGIMRLHFSVCDTGIGMAADRRDQLFRPFEQLDTSTTRRFGGTGLGLAISKRLAELMGGTMWVESELGVGATFHFTVETREIPEAMRSSQVVSRIELRGKHLLVVDDKSTNRMILTRQASAWGMVVRATGSPREALEWVRQGDPFDIGILDMQMPDMDGVMLAEEIRRYRNMAELPLYLLTSVGRPMATRESLAEFSGYHTKPIRAAELYTDLCRTLLGVTVPVESSRTAQRPEVKESRLTPLRILLAEDNLVNQQLIVRMVRKIGHSVDTVGNGAEALESLQHTRYDVVLMDVQMPVLDGLDASRRIHQSLSAAERPYIIALTANAMSEDRDACLAAGMDDYLRKPLRGVDLAEALDRVPLGPRARSPKTPQPARSPETATPAGEPGAVPPAAGPETAQSEPEAGADAGTEASALPVLDKPTFERLVGSFGKEFVSQLIDAFLEDSPQLIESLRRSLDKGDGSEFRRAAHTLKSHANTFGFPRLVRPCQDAEDIGASGDPSAAAPLVTRIEGEYRAARDGLVAQRAELGHDR</sequence>
<dbReference type="Pfam" id="PF13185">
    <property type="entry name" value="GAF_2"/>
    <property type="match status" value="1"/>
</dbReference>
<keyword evidence="10" id="KW-0418">Kinase</keyword>
<dbReference type="SUPFAM" id="SSF158472">
    <property type="entry name" value="HAMP domain-like"/>
    <property type="match status" value="1"/>
</dbReference>
<dbReference type="CDD" id="cd00088">
    <property type="entry name" value="HPT"/>
    <property type="match status" value="1"/>
</dbReference>
<evidence type="ECO:0000256" key="1">
    <source>
        <dbReference type="ARBA" id="ARBA00000085"/>
    </source>
</evidence>
<evidence type="ECO:0000256" key="20">
    <source>
        <dbReference type="SAM" id="MobiDB-lite"/>
    </source>
</evidence>
<keyword evidence="6 19" id="KW-0597">Phosphoprotein</keyword>
<keyword evidence="9" id="KW-0547">Nucleotide-binding</keyword>
<dbReference type="EMBL" id="QUAC01000057">
    <property type="protein sequence ID" value="REK90746.1"/>
    <property type="molecule type" value="Genomic_DNA"/>
</dbReference>
<dbReference type="Pfam" id="PF00672">
    <property type="entry name" value="HAMP"/>
    <property type="match status" value="1"/>
</dbReference>
<dbReference type="Proteomes" id="UP000262477">
    <property type="component" value="Unassembled WGS sequence"/>
</dbReference>
<dbReference type="SUPFAM" id="SSF47384">
    <property type="entry name" value="Homodimeric domain of signal transducing histidine kinase"/>
    <property type="match status" value="1"/>
</dbReference>
<evidence type="ECO:0000256" key="14">
    <source>
        <dbReference type="ARBA" id="ARBA00023136"/>
    </source>
</evidence>
<feature type="transmembrane region" description="Helical" evidence="21">
    <location>
        <begin position="32"/>
        <end position="55"/>
    </location>
</feature>
<reference evidence="26 27" key="1">
    <citation type="submission" date="2018-08" db="EMBL/GenBank/DDBJ databases">
        <title>Streptomyces NEAU-D10 sp. nov., a novel Actinomycete isolated from soil.</title>
        <authorList>
            <person name="Jin L."/>
        </authorList>
    </citation>
    <scope>NUCLEOTIDE SEQUENCE [LARGE SCALE GENOMIC DNA]</scope>
    <source>
        <strain evidence="26 27">NEAU-D10</strain>
    </source>
</reference>
<dbReference type="Pfam" id="PF01627">
    <property type="entry name" value="Hpt"/>
    <property type="match status" value="1"/>
</dbReference>
<dbReference type="Pfam" id="PF00072">
    <property type="entry name" value="Response_reg"/>
    <property type="match status" value="2"/>
</dbReference>
<dbReference type="PRINTS" id="PR00344">
    <property type="entry name" value="BCTRLSENSOR"/>
</dbReference>
<evidence type="ECO:0000259" key="23">
    <source>
        <dbReference type="PROSITE" id="PS50110"/>
    </source>
</evidence>
<feature type="modified residue" description="Phosphohistidine" evidence="18">
    <location>
        <position position="1278"/>
    </location>
</feature>
<dbReference type="Pfam" id="PF02518">
    <property type="entry name" value="HATPase_c"/>
    <property type="match status" value="1"/>
</dbReference>
<dbReference type="Gene3D" id="1.20.120.160">
    <property type="entry name" value="HPT domain"/>
    <property type="match status" value="1"/>
</dbReference>
<evidence type="ECO:0000256" key="11">
    <source>
        <dbReference type="ARBA" id="ARBA00022840"/>
    </source>
</evidence>
<dbReference type="Pfam" id="PF00512">
    <property type="entry name" value="HisKA"/>
    <property type="match status" value="1"/>
</dbReference>
<comment type="catalytic activity">
    <reaction evidence="1">
        <text>ATP + protein L-histidine = ADP + protein N-phospho-L-histidine.</text>
        <dbReference type="EC" id="2.7.13.3"/>
    </reaction>
</comment>
<dbReference type="InterPro" id="IPR036890">
    <property type="entry name" value="HATPase_C_sf"/>
</dbReference>
<evidence type="ECO:0000256" key="13">
    <source>
        <dbReference type="ARBA" id="ARBA00023012"/>
    </source>
</evidence>
<dbReference type="InterPro" id="IPR003661">
    <property type="entry name" value="HisK_dim/P_dom"/>
</dbReference>
<organism evidence="26 27">
    <name type="scientific">Streptomyces inhibens</name>
    <dbReference type="NCBI Taxonomy" id="2293571"/>
    <lineage>
        <taxon>Bacteria</taxon>
        <taxon>Bacillati</taxon>
        <taxon>Actinomycetota</taxon>
        <taxon>Actinomycetes</taxon>
        <taxon>Kitasatosporales</taxon>
        <taxon>Streptomycetaceae</taxon>
        <taxon>Streptomyces</taxon>
    </lineage>
</organism>
<dbReference type="InterPro" id="IPR011006">
    <property type="entry name" value="CheY-like_superfamily"/>
</dbReference>
<dbReference type="InterPro" id="IPR008207">
    <property type="entry name" value="Sig_transdc_His_kin_Hpt_dom"/>
</dbReference>
<dbReference type="InterPro" id="IPR036097">
    <property type="entry name" value="HisK_dim/P_sf"/>
</dbReference>
<feature type="domain" description="HAMP" evidence="24">
    <location>
        <begin position="371"/>
        <end position="423"/>
    </location>
</feature>
<evidence type="ECO:0000256" key="19">
    <source>
        <dbReference type="PROSITE-ProRule" id="PRU00169"/>
    </source>
</evidence>
<dbReference type="SMART" id="SM00388">
    <property type="entry name" value="HisKA"/>
    <property type="match status" value="1"/>
</dbReference>
<dbReference type="CDD" id="cd06225">
    <property type="entry name" value="HAMP"/>
    <property type="match status" value="1"/>
</dbReference>
<dbReference type="PANTHER" id="PTHR45339:SF1">
    <property type="entry name" value="HYBRID SIGNAL TRANSDUCTION HISTIDINE KINASE J"/>
    <property type="match status" value="1"/>
</dbReference>
<dbReference type="SMART" id="SM00073">
    <property type="entry name" value="HPT"/>
    <property type="match status" value="1"/>
</dbReference>
<dbReference type="FunFam" id="1.10.287.130:FF:000002">
    <property type="entry name" value="Two-component osmosensing histidine kinase"/>
    <property type="match status" value="1"/>
</dbReference>
<keyword evidence="8 21" id="KW-0812">Transmembrane</keyword>
<protein>
    <recommendedName>
        <fullName evidence="17">Circadian input-output histidine kinase CikA</fullName>
        <ecNumber evidence="4">2.7.13.3</ecNumber>
    </recommendedName>
    <alternativeName>
        <fullName evidence="16">Sensory/regulatory protein RpfC</fullName>
    </alternativeName>
</protein>
<dbReference type="InterPro" id="IPR003660">
    <property type="entry name" value="HAMP_dom"/>
</dbReference>
<gene>
    <name evidence="26" type="ORF">DY245_08360</name>
</gene>
<keyword evidence="7" id="KW-0808">Transferase</keyword>
<feature type="domain" description="Response regulatory" evidence="23">
    <location>
        <begin position="1051"/>
        <end position="1168"/>
    </location>
</feature>
<evidence type="ECO:0000256" key="3">
    <source>
        <dbReference type="ARBA" id="ARBA00006402"/>
    </source>
</evidence>
<dbReference type="InterPro" id="IPR029016">
    <property type="entry name" value="GAF-like_dom_sf"/>
</dbReference>
<evidence type="ECO:0000256" key="10">
    <source>
        <dbReference type="ARBA" id="ARBA00022777"/>
    </source>
</evidence>
<keyword evidence="12 21" id="KW-1133">Transmembrane helix</keyword>
<evidence type="ECO:0000256" key="15">
    <source>
        <dbReference type="ARBA" id="ARBA00064003"/>
    </source>
</evidence>
<evidence type="ECO:0000256" key="18">
    <source>
        <dbReference type="PROSITE-ProRule" id="PRU00110"/>
    </source>
</evidence>
<dbReference type="Gene3D" id="1.10.287.130">
    <property type="match status" value="1"/>
</dbReference>
<dbReference type="CDD" id="cd17546">
    <property type="entry name" value="REC_hyHK_CKI1_RcsC-like"/>
    <property type="match status" value="1"/>
</dbReference>
<feature type="region of interest" description="Disordered" evidence="20">
    <location>
        <begin position="485"/>
        <end position="506"/>
    </location>
</feature>
<dbReference type="SUPFAM" id="SSF55874">
    <property type="entry name" value="ATPase domain of HSP90 chaperone/DNA topoisomerase II/histidine kinase"/>
    <property type="match status" value="1"/>
</dbReference>
<dbReference type="Gene3D" id="3.40.50.2300">
    <property type="match status" value="2"/>
</dbReference>
<dbReference type="GO" id="GO:0005886">
    <property type="term" value="C:plasma membrane"/>
    <property type="evidence" value="ECO:0007669"/>
    <property type="project" value="UniProtKB-SubCell"/>
</dbReference>
<dbReference type="PROSITE" id="PS50109">
    <property type="entry name" value="HIS_KIN"/>
    <property type="match status" value="1"/>
</dbReference>
<evidence type="ECO:0000256" key="2">
    <source>
        <dbReference type="ARBA" id="ARBA00004651"/>
    </source>
</evidence>
<comment type="subunit">
    <text evidence="15">At low DSF concentrations, interacts with RpfF.</text>
</comment>
<evidence type="ECO:0000259" key="24">
    <source>
        <dbReference type="PROSITE" id="PS50885"/>
    </source>
</evidence>